<dbReference type="EMBL" id="CP002962">
    <property type="protein sequence ID" value="AFK05488.1"/>
    <property type="molecule type" value="Genomic_DNA"/>
</dbReference>
<dbReference type="InterPro" id="IPR027417">
    <property type="entry name" value="P-loop_NTPase"/>
</dbReference>
<gene>
    <name evidence="1" type="ordered locus">Emtol_0216</name>
</gene>
<dbReference type="RefSeq" id="WP_015026234.1">
    <property type="nucleotide sequence ID" value="NC_018742.1"/>
</dbReference>
<keyword evidence="1" id="KW-0614">Plasmid</keyword>
<geneLocation type="plasmid" evidence="1 2">
    <name>pEMTOL01</name>
</geneLocation>
<keyword evidence="2" id="KW-1185">Reference proteome</keyword>
<protein>
    <recommendedName>
        <fullName evidence="3">DNA helicase</fullName>
    </recommendedName>
</protein>
<reference evidence="1 2" key="1">
    <citation type="submission" date="2011-07" db="EMBL/GenBank/DDBJ databases">
        <title>The complete genome of plasmid 1 of Emticicia oligotrophica DSM 17448.</title>
        <authorList>
            <consortium name="US DOE Joint Genome Institute (JGI-PGF)"/>
            <person name="Lucas S."/>
            <person name="Han J."/>
            <person name="Lapidus A."/>
            <person name="Bruce D."/>
            <person name="Goodwin L."/>
            <person name="Pitluck S."/>
            <person name="Peters L."/>
            <person name="Kyrpides N."/>
            <person name="Mavromatis K."/>
            <person name="Ivanova N."/>
            <person name="Ovchinnikova G."/>
            <person name="Teshima H."/>
            <person name="Detter J.C."/>
            <person name="Tapia R."/>
            <person name="Han C."/>
            <person name="Land M."/>
            <person name="Hauser L."/>
            <person name="Markowitz V."/>
            <person name="Cheng J.-F."/>
            <person name="Hugenholtz P."/>
            <person name="Woyke T."/>
            <person name="Wu D."/>
            <person name="Tindall B."/>
            <person name="Pomrenke H."/>
            <person name="Brambilla E."/>
            <person name="Klenk H.-P."/>
            <person name="Eisen J.A."/>
        </authorList>
    </citation>
    <scope>NUCLEOTIDE SEQUENCE [LARGE SCALE GENOMIC DNA]</scope>
    <source>
        <strain evidence="2">DSM 17448 / GPTSA100-15</strain>
        <plasmid evidence="1 2">pEMTOL01</plasmid>
    </source>
</reference>
<evidence type="ECO:0008006" key="3">
    <source>
        <dbReference type="Google" id="ProtNLM"/>
    </source>
</evidence>
<evidence type="ECO:0000313" key="1">
    <source>
        <dbReference type="EMBL" id="AFK05488.1"/>
    </source>
</evidence>
<dbReference type="SUPFAM" id="SSF52540">
    <property type="entry name" value="P-loop containing nucleoside triphosphate hydrolases"/>
    <property type="match status" value="1"/>
</dbReference>
<name>A0ABM5N7H8_EMTOG</name>
<organism evidence="1 2">
    <name type="scientific">Emticicia oligotrophica (strain DSM 17448 / CIP 109782 / MTCC 6937 / GPTSA100-15)</name>
    <dbReference type="NCBI Taxonomy" id="929562"/>
    <lineage>
        <taxon>Bacteria</taxon>
        <taxon>Pseudomonadati</taxon>
        <taxon>Bacteroidota</taxon>
        <taxon>Cytophagia</taxon>
        <taxon>Cytophagales</taxon>
        <taxon>Leadbetterellaceae</taxon>
        <taxon>Emticicia</taxon>
    </lineage>
</organism>
<proteinExistence type="predicted"/>
<sequence length="320" mass="37093">MNVLIDEAQDCHRLEKEIIISIFGSANIVVANGGKEQLIRHVELCNWEVFKAKKLNVKKHSTRTKSYRIKKTVVDFCNFVAKKFQIDLNLEPFDSEDEGELLIDFRQTHSESEITEIFNFLNLKGKVNGCTPYESLLVLLESNTQRLGNGVSTEPSIESAIINEYGNIEDSKHKKRGTWKHLDELEKHDFMFWDGTVEDKSQLIVPSPNESRVIYYESCRGLEAWSVACFAIDKFFNQKREDPDAEKFLIEDMFLNQNNEQRKSMYAATWVLMALTRVIDTQYIQINDINSEFGKVVNEYLQQGNKNVRQMGKIIDIELM</sequence>
<accession>A0ABM5N7H8</accession>
<evidence type="ECO:0000313" key="2">
    <source>
        <dbReference type="Proteomes" id="UP000002875"/>
    </source>
</evidence>
<dbReference type="Proteomes" id="UP000002875">
    <property type="component" value="Plasmid pEMTOL01"/>
</dbReference>